<dbReference type="SUPFAM" id="SSF56349">
    <property type="entry name" value="DNA breaking-rejoining enzymes"/>
    <property type="match status" value="1"/>
</dbReference>
<comment type="similarity">
    <text evidence="1">Belongs to the 'phage' integrase family.</text>
</comment>
<accession>A0AAJ4XE90</accession>
<dbReference type="InterPro" id="IPR013762">
    <property type="entry name" value="Integrase-like_cat_sf"/>
</dbReference>
<dbReference type="InterPro" id="IPR011010">
    <property type="entry name" value="DNA_brk_join_enz"/>
</dbReference>
<dbReference type="GO" id="GO:0003677">
    <property type="term" value="F:DNA binding"/>
    <property type="evidence" value="ECO:0007669"/>
    <property type="project" value="UniProtKB-KW"/>
</dbReference>
<keyword evidence="2" id="KW-0238">DNA-binding</keyword>
<dbReference type="Pfam" id="PF13102">
    <property type="entry name" value="Phage_int_SAM_5"/>
    <property type="match status" value="1"/>
</dbReference>
<evidence type="ECO:0000256" key="1">
    <source>
        <dbReference type="ARBA" id="ARBA00008857"/>
    </source>
</evidence>
<dbReference type="RefSeq" id="WP_312695882.1">
    <property type="nucleotide sequence ID" value="NZ_DAMBSL010000001.1"/>
</dbReference>
<dbReference type="InterPro" id="IPR010998">
    <property type="entry name" value="Integrase_recombinase_N"/>
</dbReference>
<evidence type="ECO:0000256" key="3">
    <source>
        <dbReference type="ARBA" id="ARBA00023172"/>
    </source>
</evidence>
<dbReference type="GO" id="GO:0006310">
    <property type="term" value="P:DNA recombination"/>
    <property type="evidence" value="ECO:0007669"/>
    <property type="project" value="UniProtKB-KW"/>
</dbReference>
<dbReference type="InterPro" id="IPR025269">
    <property type="entry name" value="SAM-like_dom"/>
</dbReference>
<proteinExistence type="inferred from homology"/>
<dbReference type="Pfam" id="PF00589">
    <property type="entry name" value="Phage_integrase"/>
    <property type="match status" value="1"/>
</dbReference>
<dbReference type="InterPro" id="IPR002104">
    <property type="entry name" value="Integrase_catalytic"/>
</dbReference>
<feature type="domain" description="Tyr recombinase" evidence="4">
    <location>
        <begin position="134"/>
        <end position="311"/>
    </location>
</feature>
<reference evidence="5 6" key="1">
    <citation type="submission" date="2017-06" db="EMBL/GenBank/DDBJ databases">
        <authorList>
            <consortium name="Pathogen Informatics"/>
        </authorList>
    </citation>
    <scope>NUCLEOTIDE SEQUENCE [LARGE SCALE GENOMIC DNA]</scope>
    <source>
        <strain evidence="5 6">NCTC12149</strain>
    </source>
</reference>
<evidence type="ECO:0000259" key="4">
    <source>
        <dbReference type="PROSITE" id="PS51898"/>
    </source>
</evidence>
<dbReference type="KEGG" id="smiz:4412673_03555"/>
<dbReference type="PROSITE" id="PS51898">
    <property type="entry name" value="TYR_RECOMBINASE"/>
    <property type="match status" value="1"/>
</dbReference>
<sequence>MGDAPTIELLKSKITGRADNQKTLLLVLKDHNHKMESLLGNGFRENTLKGYKTTYSHLENYIAKEFSAADIELHRIDHSFIVGYEYYLRSEKLCSDISAAKYIKHLRKIVNLSLAHGWIATNPFRFYKSNAKPKEKSYLTRGELLRIEDKKLEISRLQHVRDIFVFCCYTGLSYADVTKLCKDNIEVGIDNRFWIKIRRQKTNTISSIPILPKALEILESYRDYPPCESNGPMLPVLSNQKMNSYLKEIADLCGITKELTFHIARHTFATTVTLSNGVPIETVSKMLGYLDIRTTQHYAKLLDNRVSKDMENLEVKLYGSK</sequence>
<keyword evidence="3" id="KW-0233">DNA recombination</keyword>
<protein>
    <submittedName>
        <fullName evidence="5">Site-specific tyrosine recombinase XerD</fullName>
    </submittedName>
</protein>
<gene>
    <name evidence="5" type="ORF">SAMEA4412673_03555</name>
</gene>
<organism evidence="5 6">
    <name type="scientific">Sphingobacterium mizutaii</name>
    <dbReference type="NCBI Taxonomy" id="1010"/>
    <lineage>
        <taxon>Bacteria</taxon>
        <taxon>Pseudomonadati</taxon>
        <taxon>Bacteroidota</taxon>
        <taxon>Sphingobacteriia</taxon>
        <taxon>Sphingobacteriales</taxon>
        <taxon>Sphingobacteriaceae</taxon>
        <taxon>Sphingobacterium</taxon>
    </lineage>
</organism>
<evidence type="ECO:0000313" key="5">
    <source>
        <dbReference type="EMBL" id="SNV59879.1"/>
    </source>
</evidence>
<name>A0AAJ4XE90_9SPHI</name>
<dbReference type="EMBL" id="LT906468">
    <property type="protein sequence ID" value="SNV59879.1"/>
    <property type="molecule type" value="Genomic_DNA"/>
</dbReference>
<dbReference type="GO" id="GO:0015074">
    <property type="term" value="P:DNA integration"/>
    <property type="evidence" value="ECO:0007669"/>
    <property type="project" value="InterPro"/>
</dbReference>
<dbReference type="PANTHER" id="PTHR30349:SF64">
    <property type="entry name" value="PROPHAGE INTEGRASE INTD-RELATED"/>
    <property type="match status" value="1"/>
</dbReference>
<dbReference type="InterPro" id="IPR050090">
    <property type="entry name" value="Tyrosine_recombinase_XerCD"/>
</dbReference>
<dbReference type="Gene3D" id="1.10.443.10">
    <property type="entry name" value="Intergrase catalytic core"/>
    <property type="match status" value="1"/>
</dbReference>
<dbReference type="PANTHER" id="PTHR30349">
    <property type="entry name" value="PHAGE INTEGRASE-RELATED"/>
    <property type="match status" value="1"/>
</dbReference>
<dbReference type="Gene3D" id="1.10.150.130">
    <property type="match status" value="1"/>
</dbReference>
<evidence type="ECO:0000256" key="2">
    <source>
        <dbReference type="ARBA" id="ARBA00023125"/>
    </source>
</evidence>
<evidence type="ECO:0000313" key="6">
    <source>
        <dbReference type="Proteomes" id="UP000215355"/>
    </source>
</evidence>
<dbReference type="Proteomes" id="UP000215355">
    <property type="component" value="Chromosome 1"/>
</dbReference>
<dbReference type="CDD" id="cd01185">
    <property type="entry name" value="INTN1_C_like"/>
    <property type="match status" value="1"/>
</dbReference>
<dbReference type="AlphaFoldDB" id="A0AAJ4XE90"/>